<evidence type="ECO:0008006" key="5">
    <source>
        <dbReference type="Google" id="ProtNLM"/>
    </source>
</evidence>
<dbReference type="AlphaFoldDB" id="A0A6N9TPH5"/>
<evidence type="ECO:0000256" key="2">
    <source>
        <dbReference type="SAM" id="Phobius"/>
    </source>
</evidence>
<keyword evidence="2" id="KW-0472">Membrane</keyword>
<keyword evidence="2" id="KW-1133">Transmembrane helix</keyword>
<accession>A0A6N9TPH5</accession>
<feature type="transmembrane region" description="Helical" evidence="2">
    <location>
        <begin position="39"/>
        <end position="57"/>
    </location>
</feature>
<dbReference type="EMBL" id="JAAGRR010000049">
    <property type="protein sequence ID" value="NDY42340.1"/>
    <property type="molecule type" value="Genomic_DNA"/>
</dbReference>
<organism evidence="3 4">
    <name type="scientific">Dissulfurirhabdus thermomarina</name>
    <dbReference type="NCBI Taxonomy" id="1765737"/>
    <lineage>
        <taxon>Bacteria</taxon>
        <taxon>Deltaproteobacteria</taxon>
        <taxon>Dissulfurirhabdaceae</taxon>
        <taxon>Dissulfurirhabdus</taxon>
    </lineage>
</organism>
<keyword evidence="1" id="KW-0175">Coiled coil</keyword>
<feature type="coiled-coil region" evidence="1">
    <location>
        <begin position="66"/>
        <end position="93"/>
    </location>
</feature>
<reference evidence="3 4" key="1">
    <citation type="submission" date="2020-02" db="EMBL/GenBank/DDBJ databases">
        <title>Comparative genomics of sulfur disproportionating microorganisms.</title>
        <authorList>
            <person name="Ward L.M."/>
            <person name="Bertran E."/>
            <person name="Johnston D.T."/>
        </authorList>
    </citation>
    <scope>NUCLEOTIDE SEQUENCE [LARGE SCALE GENOMIC DNA]</scope>
    <source>
        <strain evidence="3 4">DSM 100025</strain>
    </source>
</reference>
<gene>
    <name evidence="3" type="ORF">G3N55_05725</name>
</gene>
<dbReference type="RefSeq" id="WP_163298481.1">
    <property type="nucleotide sequence ID" value="NZ_JAAGRR010000049.1"/>
</dbReference>
<keyword evidence="2" id="KW-0812">Transmembrane</keyword>
<dbReference type="Proteomes" id="UP000469346">
    <property type="component" value="Unassembled WGS sequence"/>
</dbReference>
<evidence type="ECO:0000313" key="4">
    <source>
        <dbReference type="Proteomes" id="UP000469346"/>
    </source>
</evidence>
<comment type="caution">
    <text evidence="3">The sequence shown here is derived from an EMBL/GenBank/DDBJ whole genome shotgun (WGS) entry which is preliminary data.</text>
</comment>
<name>A0A6N9TPH5_DISTH</name>
<proteinExistence type="predicted"/>
<protein>
    <recommendedName>
        <fullName evidence="5">Cell division protein FtsL</fullName>
    </recommendedName>
</protein>
<sequence length="119" mass="13036">MTSRAAVLRMPQRPRGRVVAAGRAAGAGRRERALTLREGVVAVVVLVAVALGAWTSYEIRMVGRDIAALSRAAAELEVQKARLAERRDALLKTGRLEALGRSMGLHPPTREQVYRIRVR</sequence>
<keyword evidence="4" id="KW-1185">Reference proteome</keyword>
<evidence type="ECO:0000256" key="1">
    <source>
        <dbReference type="SAM" id="Coils"/>
    </source>
</evidence>
<evidence type="ECO:0000313" key="3">
    <source>
        <dbReference type="EMBL" id="NDY42340.1"/>
    </source>
</evidence>